<evidence type="ECO:0000256" key="1">
    <source>
        <dbReference type="SAM" id="MobiDB-lite"/>
    </source>
</evidence>
<keyword evidence="4" id="KW-1185">Reference proteome</keyword>
<proteinExistence type="predicted"/>
<dbReference type="SUPFAM" id="SSF89372">
    <property type="entry name" value="Fucose-specific lectin"/>
    <property type="match status" value="1"/>
</dbReference>
<keyword evidence="2" id="KW-1133">Transmembrane helix</keyword>
<evidence type="ECO:0000256" key="2">
    <source>
        <dbReference type="SAM" id="Phobius"/>
    </source>
</evidence>
<reference evidence="3" key="1">
    <citation type="submission" date="2023-06" db="EMBL/GenBank/DDBJ databases">
        <title>Genome-scale phylogeny and comparative genomics of the fungal order Sordariales.</title>
        <authorList>
            <consortium name="Lawrence Berkeley National Laboratory"/>
            <person name="Hensen N."/>
            <person name="Bonometti L."/>
            <person name="Westerberg I."/>
            <person name="Brannstrom I.O."/>
            <person name="Guillou S."/>
            <person name="Cros-Aarteil S."/>
            <person name="Calhoun S."/>
            <person name="Haridas S."/>
            <person name="Kuo A."/>
            <person name="Mondo S."/>
            <person name="Pangilinan J."/>
            <person name="Riley R."/>
            <person name="Labutti K."/>
            <person name="Andreopoulos B."/>
            <person name="Lipzen A."/>
            <person name="Chen C."/>
            <person name="Yanf M."/>
            <person name="Daum C."/>
            <person name="Ng V."/>
            <person name="Clum A."/>
            <person name="Steindorff A."/>
            <person name="Ohm R."/>
            <person name="Martin F."/>
            <person name="Silar P."/>
            <person name="Natvig D."/>
            <person name="Lalanne C."/>
            <person name="Gautier V."/>
            <person name="Ament-Velasquez S.L."/>
            <person name="Kruys A."/>
            <person name="Hutchinson M.I."/>
            <person name="Powell A.J."/>
            <person name="Barry K."/>
            <person name="Miller A.N."/>
            <person name="Grigoriev I.V."/>
            <person name="Debuchy R."/>
            <person name="Gladieux P."/>
            <person name="Thoren M.H."/>
            <person name="Johannesson H."/>
        </authorList>
    </citation>
    <scope>NUCLEOTIDE SEQUENCE</scope>
    <source>
        <strain evidence="3">CBS 606.72</strain>
    </source>
</reference>
<keyword evidence="2" id="KW-0812">Transmembrane</keyword>
<organism evidence="3 4">
    <name type="scientific">Immersiella caudata</name>
    <dbReference type="NCBI Taxonomy" id="314043"/>
    <lineage>
        <taxon>Eukaryota</taxon>
        <taxon>Fungi</taxon>
        <taxon>Dikarya</taxon>
        <taxon>Ascomycota</taxon>
        <taxon>Pezizomycotina</taxon>
        <taxon>Sordariomycetes</taxon>
        <taxon>Sordariomycetidae</taxon>
        <taxon>Sordariales</taxon>
        <taxon>Lasiosphaeriaceae</taxon>
        <taxon>Immersiella</taxon>
    </lineage>
</organism>
<evidence type="ECO:0000313" key="3">
    <source>
        <dbReference type="EMBL" id="KAK0616948.1"/>
    </source>
</evidence>
<feature type="compositionally biased region" description="Basic and acidic residues" evidence="1">
    <location>
        <begin position="1"/>
        <end position="10"/>
    </location>
</feature>
<dbReference type="Proteomes" id="UP001175000">
    <property type="component" value="Unassembled WGS sequence"/>
</dbReference>
<accession>A0AA39WK85</accession>
<feature type="region of interest" description="Disordered" evidence="1">
    <location>
        <begin position="177"/>
        <end position="197"/>
    </location>
</feature>
<dbReference type="AlphaFoldDB" id="A0AA39WK85"/>
<name>A0AA39WK85_9PEZI</name>
<evidence type="ECO:0000313" key="4">
    <source>
        <dbReference type="Proteomes" id="UP001175000"/>
    </source>
</evidence>
<gene>
    <name evidence="3" type="ORF">B0T14DRAFT_524065</name>
</gene>
<protein>
    <recommendedName>
        <fullName evidence="5">Fucose-specific lectin</fullName>
    </recommendedName>
</protein>
<evidence type="ECO:0008006" key="5">
    <source>
        <dbReference type="Google" id="ProtNLM"/>
    </source>
</evidence>
<sequence length="584" mass="63432">MTSDPEKEVCDPQSSENRPRGSDLLTVEDAGDSEKQSRDEDGSVTIYDRSDASPRSGTIDVAISEVSPRSGTVDVAREEEEVQSSKSGEVEFDTHKVHVDISHLEARPHGTGPEVVRDSAGLEPISNLEILNAQQIPRWLTKKRWFIVGGCILLLLIVAIIVIGLVAGLVLTRRGGNDNTSSDTGINSPTTNATCGSTRHPVQRQLLAAAAADSSLFIFARGLDDDIWYRALSGATSTWAGPWGKWVRMREKFSGPPTAIDWAPRGSTRIHVFAPRQNNYNVLAAGYENGTLPGSWENLGESIAGMVSLCKMPAGFVNAGADPAERIDQWVINRESRGIFHNFWNNVIGGFQEPSVYSDWESSPSVQPSASSLAAICRKDDPVHTLLMYADKTDSVRFRHYTGSSRAWNSWVDIGGEFKGDPVLVPVNETYFTFFGIHLDGDIVTFNWTNATGLGFRPALSSLGGNFTSMPSAVVSNTNPLRVDVVALGLNGNYQHKTFQNGRWMANWEDLGVSGGSAPLLYKFEAGPDAGVGEPQNRTVMAAIGEDNQLRFAAWDTSTTSPWKELLGSWTSAGGNLTTKSMCD</sequence>
<feature type="region of interest" description="Disordered" evidence="1">
    <location>
        <begin position="1"/>
        <end position="76"/>
    </location>
</feature>
<dbReference type="EMBL" id="JAULSU010000005">
    <property type="protein sequence ID" value="KAK0616948.1"/>
    <property type="molecule type" value="Genomic_DNA"/>
</dbReference>
<dbReference type="Gene3D" id="2.120.10.70">
    <property type="entry name" value="Fucose-specific lectin"/>
    <property type="match status" value="1"/>
</dbReference>
<feature type="transmembrane region" description="Helical" evidence="2">
    <location>
        <begin position="145"/>
        <end position="171"/>
    </location>
</feature>
<feature type="compositionally biased region" description="Basic and acidic residues" evidence="1">
    <location>
        <begin position="32"/>
        <end position="41"/>
    </location>
</feature>
<keyword evidence="2" id="KW-0472">Membrane</keyword>
<comment type="caution">
    <text evidence="3">The sequence shown here is derived from an EMBL/GenBank/DDBJ whole genome shotgun (WGS) entry which is preliminary data.</text>
</comment>